<reference evidence="3 4" key="1">
    <citation type="submission" date="2017-02" db="EMBL/GenBank/DDBJ databases">
        <title>Draft genome sequence of Moraxella pluranimalium CCUG 54913T type strain.</title>
        <authorList>
            <person name="Salva-Serra F."/>
            <person name="Engstrom-Jakobsson H."/>
            <person name="Thorell K."/>
            <person name="Jaen-Luchoro D."/>
            <person name="Gonzales-Siles L."/>
            <person name="Karlsson R."/>
            <person name="Yazdan S."/>
            <person name="Boulund F."/>
            <person name="Johnning A."/>
            <person name="Engstrand L."/>
            <person name="Kristiansson E."/>
            <person name="Moore E."/>
        </authorList>
    </citation>
    <scope>NUCLEOTIDE SEQUENCE [LARGE SCALE GENOMIC DNA]</scope>
    <source>
        <strain evidence="3 4">CCUG 54913</strain>
    </source>
</reference>
<dbReference type="InterPro" id="IPR003325">
    <property type="entry name" value="TerD"/>
</dbReference>
<proteinExistence type="predicted"/>
<keyword evidence="4" id="KW-1185">Reference proteome</keyword>
<dbReference type="GO" id="GO:0046690">
    <property type="term" value="P:response to tellurium ion"/>
    <property type="evidence" value="ECO:0007669"/>
    <property type="project" value="UniProtKB-KW"/>
</dbReference>
<dbReference type="Proteomes" id="UP000189800">
    <property type="component" value="Unassembled WGS sequence"/>
</dbReference>
<dbReference type="PANTHER" id="PTHR32097:SF17">
    <property type="entry name" value="CAMP-BINDING PROTEIN 1-RELATED"/>
    <property type="match status" value="1"/>
</dbReference>
<evidence type="ECO:0000259" key="2">
    <source>
        <dbReference type="Pfam" id="PF02342"/>
    </source>
</evidence>
<dbReference type="CDD" id="cd06974">
    <property type="entry name" value="TerD_like"/>
    <property type="match status" value="1"/>
</dbReference>
<dbReference type="Gene3D" id="2.60.60.30">
    <property type="entry name" value="sav2460 like domains"/>
    <property type="match status" value="1"/>
</dbReference>
<gene>
    <name evidence="3" type="ORF">B0680_06255</name>
</gene>
<dbReference type="AlphaFoldDB" id="A0A1T0CMI9"/>
<accession>A0A1T0CMI9</accession>
<keyword evidence="1" id="KW-0778">Tellurium resistance</keyword>
<sequence>MDHSHTADTPLQTQFNAQTLTELMLVGTSLLATVRYHETSLPKRGMDALLGKLPLIGSAPIAMDLDLSCLLFDKQFGLVDIVWYGKLRTDDEAIRHGGDALSGAKSFEDSLINQEEIRIRPDEIDERIAHMVFVLTSHHNQPIRLAKKGVASLMDNEQNIAHSVLLDTLPKSCQAVLTWHLAKDGADWRIDAPLLPLTINRQSDKQPQALIQQVTSLLSSQTRWSHD</sequence>
<evidence type="ECO:0000313" key="3">
    <source>
        <dbReference type="EMBL" id="OOS23560.1"/>
    </source>
</evidence>
<dbReference type="OrthoDB" id="6647719at2"/>
<dbReference type="RefSeq" id="WP_078254240.1">
    <property type="nucleotide sequence ID" value="NZ_MUYU01000015.1"/>
</dbReference>
<dbReference type="EMBL" id="MUYU01000015">
    <property type="protein sequence ID" value="OOS23560.1"/>
    <property type="molecule type" value="Genomic_DNA"/>
</dbReference>
<evidence type="ECO:0000313" key="4">
    <source>
        <dbReference type="Proteomes" id="UP000189800"/>
    </source>
</evidence>
<evidence type="ECO:0000256" key="1">
    <source>
        <dbReference type="ARBA" id="ARBA00022686"/>
    </source>
</evidence>
<comment type="caution">
    <text evidence="3">The sequence shown here is derived from an EMBL/GenBank/DDBJ whole genome shotgun (WGS) entry which is preliminary data.</text>
</comment>
<protein>
    <recommendedName>
        <fullName evidence="2">TerD domain-containing protein</fullName>
    </recommendedName>
</protein>
<dbReference type="InterPro" id="IPR051324">
    <property type="entry name" value="Stress/Tellurium_Resist"/>
</dbReference>
<feature type="domain" description="TerD" evidence="2">
    <location>
        <begin position="62"/>
        <end position="192"/>
    </location>
</feature>
<name>A0A1T0CMI9_9GAMM</name>
<dbReference type="Pfam" id="PF02342">
    <property type="entry name" value="TerD"/>
    <property type="match status" value="1"/>
</dbReference>
<dbReference type="STRING" id="470453.B0680_06255"/>
<dbReference type="PANTHER" id="PTHR32097">
    <property type="entry name" value="CAMP-BINDING PROTEIN 1-RELATED"/>
    <property type="match status" value="1"/>
</dbReference>
<organism evidence="3 4">
    <name type="scientific">Moraxella pluranimalium</name>
    <dbReference type="NCBI Taxonomy" id="470453"/>
    <lineage>
        <taxon>Bacteria</taxon>
        <taxon>Pseudomonadati</taxon>
        <taxon>Pseudomonadota</taxon>
        <taxon>Gammaproteobacteria</taxon>
        <taxon>Moraxellales</taxon>
        <taxon>Moraxellaceae</taxon>
        <taxon>Moraxella</taxon>
    </lineage>
</organism>